<proteinExistence type="predicted"/>
<comment type="caution">
    <text evidence="1">The sequence shown here is derived from an EMBL/GenBank/DDBJ whole genome shotgun (WGS) entry which is preliminary data.</text>
</comment>
<organism evidence="1 2">
    <name type="scientific">Enterococcus gallinarum</name>
    <dbReference type="NCBI Taxonomy" id="1353"/>
    <lineage>
        <taxon>Bacteria</taxon>
        <taxon>Bacillati</taxon>
        <taxon>Bacillota</taxon>
        <taxon>Bacilli</taxon>
        <taxon>Lactobacillales</taxon>
        <taxon>Enterococcaceae</taxon>
        <taxon>Enterococcus</taxon>
    </lineage>
</organism>
<evidence type="ECO:0000313" key="1">
    <source>
        <dbReference type="EMBL" id="MDL4937415.1"/>
    </source>
</evidence>
<dbReference type="RefSeq" id="WP_103301216.1">
    <property type="nucleotide sequence ID" value="NZ_CP078506.1"/>
</dbReference>
<dbReference type="AlphaFoldDB" id="A0ABD4ZXH3"/>
<dbReference type="EMBL" id="JASUBT010000017">
    <property type="protein sequence ID" value="MDL4937415.1"/>
    <property type="molecule type" value="Genomic_DNA"/>
</dbReference>
<evidence type="ECO:0000313" key="2">
    <source>
        <dbReference type="Proteomes" id="UP001241571"/>
    </source>
</evidence>
<reference evidence="1 2" key="1">
    <citation type="submission" date="2023-06" db="EMBL/GenBank/DDBJ databases">
        <title>Acute promotion of culturable opportunistic pathogens and persistent increase of antibiotic resistance following antibiotic exposure in mouse gut microbiota.</title>
        <authorList>
            <person name="Li L."/>
            <person name="Wang B."/>
            <person name="Sun Y."/>
            <person name="Wang M."/>
            <person name="Xu H."/>
        </authorList>
    </citation>
    <scope>NUCLEOTIDE SEQUENCE [LARGE SCALE GENOMIC DNA]</scope>
    <source>
        <strain evidence="1 2">CRI2_2</strain>
    </source>
</reference>
<accession>A0ABD4ZXH3</accession>
<gene>
    <name evidence="1" type="ORF">QRX88_17060</name>
</gene>
<protein>
    <submittedName>
        <fullName evidence="1">Uncharacterized protein</fullName>
    </submittedName>
</protein>
<sequence>MGLDMWLLKKKGNEFEAIGYWRKANQVREYFAKFVPEQAHENIAELTVSLEMLDVLELKIKKCLKNRDITVCQNLLPTSSGFFFGSTEYDTFYFEDLENTLSIIQEARKEINKGNHVIYHEWW</sequence>
<name>A0ABD4ZXH3_ENTGA</name>
<dbReference type="Proteomes" id="UP001241571">
    <property type="component" value="Unassembled WGS sequence"/>
</dbReference>